<dbReference type="PROSITE" id="PS50053">
    <property type="entry name" value="UBIQUITIN_2"/>
    <property type="match status" value="1"/>
</dbReference>
<evidence type="ECO:0000259" key="7">
    <source>
        <dbReference type="PROSITE" id="PS50053"/>
    </source>
</evidence>
<feature type="region of interest" description="Disordered" evidence="6">
    <location>
        <begin position="93"/>
        <end position="155"/>
    </location>
</feature>
<evidence type="ECO:0000256" key="6">
    <source>
        <dbReference type="SAM" id="MobiDB-lite"/>
    </source>
</evidence>
<name>A0A6J2WME6_CHACN</name>
<dbReference type="SUPFAM" id="SSF54236">
    <property type="entry name" value="Ubiquitin-like"/>
    <property type="match status" value="1"/>
</dbReference>
<keyword evidence="2" id="KW-0812">Transmembrane</keyword>
<dbReference type="RefSeq" id="XP_030644792.1">
    <property type="nucleotide sequence ID" value="XM_030788932.1"/>
</dbReference>
<dbReference type="InParanoid" id="A0A6J2WME6"/>
<keyword evidence="5" id="KW-0834">Unfolded protein response</keyword>
<dbReference type="OrthoDB" id="21589at2759"/>
<evidence type="ECO:0000256" key="2">
    <source>
        <dbReference type="ARBA" id="ARBA00022692"/>
    </source>
</evidence>
<dbReference type="GO" id="GO:0016020">
    <property type="term" value="C:membrane"/>
    <property type="evidence" value="ECO:0007669"/>
    <property type="project" value="UniProtKB-SubCell"/>
</dbReference>
<dbReference type="PANTHER" id="PTHR12943">
    <property type="entry name" value="HOMOCYSTEINE-RESPONSIVE ENDOPLASMIC RETICULUM-RESIDENT UNIQUITIN-LIKE DOMAIN HERPUD PROTEIN FAMILY MEMBER"/>
    <property type="match status" value="1"/>
</dbReference>
<proteinExistence type="predicted"/>
<dbReference type="InterPro" id="IPR039751">
    <property type="entry name" value="HERPUD1/2"/>
</dbReference>
<evidence type="ECO:0000313" key="8">
    <source>
        <dbReference type="Proteomes" id="UP000504632"/>
    </source>
</evidence>
<evidence type="ECO:0000256" key="5">
    <source>
        <dbReference type="ARBA" id="ARBA00023230"/>
    </source>
</evidence>
<evidence type="ECO:0000313" key="9">
    <source>
        <dbReference type="RefSeq" id="XP_030644792.1"/>
    </source>
</evidence>
<keyword evidence="4" id="KW-0472">Membrane</keyword>
<dbReference type="Proteomes" id="UP000504632">
    <property type="component" value="Chromosome 12"/>
</dbReference>
<dbReference type="GO" id="GO:0030968">
    <property type="term" value="P:endoplasmic reticulum unfolded protein response"/>
    <property type="evidence" value="ECO:0007669"/>
    <property type="project" value="TreeGrafter"/>
</dbReference>
<organism evidence="8 9">
    <name type="scientific">Chanos chanos</name>
    <name type="common">Milkfish</name>
    <name type="synonym">Mugil chanos</name>
    <dbReference type="NCBI Taxonomy" id="29144"/>
    <lineage>
        <taxon>Eukaryota</taxon>
        <taxon>Metazoa</taxon>
        <taxon>Chordata</taxon>
        <taxon>Craniata</taxon>
        <taxon>Vertebrata</taxon>
        <taxon>Euteleostomi</taxon>
        <taxon>Actinopterygii</taxon>
        <taxon>Neopterygii</taxon>
        <taxon>Teleostei</taxon>
        <taxon>Ostariophysi</taxon>
        <taxon>Gonorynchiformes</taxon>
        <taxon>Chanidae</taxon>
        <taxon>Chanos</taxon>
    </lineage>
</organism>
<evidence type="ECO:0000256" key="4">
    <source>
        <dbReference type="ARBA" id="ARBA00023136"/>
    </source>
</evidence>
<gene>
    <name evidence="9" type="primary">LOC115825148</name>
</gene>
<evidence type="ECO:0000256" key="1">
    <source>
        <dbReference type="ARBA" id="ARBA00004370"/>
    </source>
</evidence>
<accession>A0A6J2WME6</accession>
<feature type="domain" description="Ubiquitin-like" evidence="7">
    <location>
        <begin position="14"/>
        <end position="75"/>
    </location>
</feature>
<dbReference type="FunFam" id="3.10.20.90:FF:000046">
    <property type="entry name" value="Homocysteine-responsive endoplasmic reticulum-resident ubiquitin-like domain member 2 protein"/>
    <property type="match status" value="1"/>
</dbReference>
<dbReference type="GeneID" id="115825148"/>
<dbReference type="InterPro" id="IPR029071">
    <property type="entry name" value="Ubiquitin-like_domsf"/>
</dbReference>
<sequence length="360" mass="40312">MVGEMAHDASNSPVTVVIKAASQKYDDQTIHCFMGWTVEKLKRHLSEVYPSRPNPKDQRLVYAGKLLQDPMALKDVFREQREFHMLHLVCTSHTPPTSPLPSKTKKNPADGGSSAEPVSAQGSEHAVAQGGHSEPNQHPGPVHNHPPHGPTPQGWGQYLGQAGVPLYPLYTPGSLLWWQQVYAWQYYTHYQMWIASTSRIATPSSRAVPMGEEQNVVPDNIAGEVPNEEEVNRDWMDWVYTGSRAVILLSIVYFYSSFSRFLMVTGAMLLLYLHQVGWLPFNLEHELQNLGEPANQEEREAEPRNELQEMERVMDEGGGIEEQTEDPHAGVHASFLSSAWSFITTFFSSLIPEGLPNAAN</sequence>
<evidence type="ECO:0000256" key="3">
    <source>
        <dbReference type="ARBA" id="ARBA00022989"/>
    </source>
</evidence>
<keyword evidence="3" id="KW-1133">Transmembrane helix</keyword>
<reference evidence="9" key="1">
    <citation type="submission" date="2025-08" db="UniProtKB">
        <authorList>
            <consortium name="RefSeq"/>
        </authorList>
    </citation>
    <scope>IDENTIFICATION</scope>
</reference>
<dbReference type="AlphaFoldDB" id="A0A6J2WME6"/>
<protein>
    <submittedName>
        <fullName evidence="9">Homocysteine-responsive endoplasmic reticulum-resident ubiquitin-like domain member 2 protein</fullName>
    </submittedName>
</protein>
<dbReference type="Gene3D" id="3.10.20.90">
    <property type="entry name" value="Phosphatidylinositol 3-kinase Catalytic Subunit, Chain A, domain 1"/>
    <property type="match status" value="1"/>
</dbReference>
<comment type="subcellular location">
    <subcellularLocation>
        <location evidence="1">Membrane</location>
    </subcellularLocation>
</comment>
<keyword evidence="8" id="KW-1185">Reference proteome</keyword>
<dbReference type="Pfam" id="PF00240">
    <property type="entry name" value="ubiquitin"/>
    <property type="match status" value="1"/>
</dbReference>
<dbReference type="InterPro" id="IPR000626">
    <property type="entry name" value="Ubiquitin-like_dom"/>
</dbReference>
<dbReference type="PANTHER" id="PTHR12943:SF27">
    <property type="entry name" value="HOMOCYSTEINE-INDUCED ENDOPLASMIC RETICULUM PROTEIN, ISOFORM A"/>
    <property type="match status" value="1"/>
</dbReference>